<dbReference type="Gene3D" id="3.40.190.10">
    <property type="entry name" value="Periplasmic binding protein-like II"/>
    <property type="match status" value="2"/>
</dbReference>
<dbReference type="AlphaFoldDB" id="Q21MM4"/>
<dbReference type="STRING" id="203122.Sde_0793"/>
<name>Q21MM4_SACD2</name>
<dbReference type="OrthoDB" id="547680at2"/>
<dbReference type="Proteomes" id="UP000001947">
    <property type="component" value="Chromosome"/>
</dbReference>
<accession>Q21MM4</accession>
<dbReference type="HOGENOM" id="CLU_066015_1_0_6"/>
<dbReference type="eggNOG" id="COG0834">
    <property type="taxonomic scope" value="Bacteria"/>
</dbReference>
<protein>
    <submittedName>
        <fullName evidence="1">ABC-type amino acid transport/signal transduction systems, periplasmic component/domain</fullName>
    </submittedName>
</protein>
<gene>
    <name evidence="1" type="ordered locus">Sde_0793</name>
</gene>
<organism evidence="1 2">
    <name type="scientific">Saccharophagus degradans (strain 2-40 / ATCC 43961 / DSM 17024)</name>
    <dbReference type="NCBI Taxonomy" id="203122"/>
    <lineage>
        <taxon>Bacteria</taxon>
        <taxon>Pseudomonadati</taxon>
        <taxon>Pseudomonadota</taxon>
        <taxon>Gammaproteobacteria</taxon>
        <taxon>Cellvibrionales</taxon>
        <taxon>Cellvibrionaceae</taxon>
        <taxon>Saccharophagus</taxon>
    </lineage>
</organism>
<sequence>MACFEQPNGQPAKLVIPLQEPTKLVHNQFFLTLLPQILAVTEEEFGPCELTFYKQPLSSARVAAYLNQNKVIGLNWASASSERDKQLRAIKIPLLKGLMGHRILLLKKENKDLLKNVKTVEDLKPFVFGLGESWPDTYILKYNGLKITTAAHYDLLFKMLDAGRYDLLSRGYSEALPELELHSDKDITYDEHIVLIYPLPVFFYVSPQNPELAKRIEKGLITLVNNGQFDKLFYNSPDIAQSLAVLNFEKRTKIYLCNTYIPEGAQLDNRALWHFPNKEDSCNVNTIKR</sequence>
<keyword evidence="2" id="KW-1185">Reference proteome</keyword>
<dbReference type="EMBL" id="CP000282">
    <property type="protein sequence ID" value="ABD80055.1"/>
    <property type="molecule type" value="Genomic_DNA"/>
</dbReference>
<reference evidence="1 2" key="1">
    <citation type="journal article" date="2008" name="PLoS Genet.">
        <title>Complete genome sequence of the complex carbohydrate-degrading marine bacterium, Saccharophagus degradans strain 2-40 T.</title>
        <authorList>
            <person name="Weiner R.M."/>
            <person name="Taylor L.E.II."/>
            <person name="Henrissat B."/>
            <person name="Hauser L."/>
            <person name="Land M."/>
            <person name="Coutinho P.M."/>
            <person name="Rancurel C."/>
            <person name="Saunders E.H."/>
            <person name="Longmire A.G."/>
            <person name="Zhang H."/>
            <person name="Bayer E.A."/>
            <person name="Gilbert H.J."/>
            <person name="Larimer F."/>
            <person name="Zhulin I.B."/>
            <person name="Ekborg N.A."/>
            <person name="Lamed R."/>
            <person name="Richardson P.M."/>
            <person name="Borovok I."/>
            <person name="Hutcheson S."/>
        </authorList>
    </citation>
    <scope>NUCLEOTIDE SEQUENCE [LARGE SCALE GENOMIC DNA]</scope>
    <source>
        <strain evidence="2">2-40 / ATCC 43961 / DSM 17024</strain>
    </source>
</reference>
<evidence type="ECO:0000313" key="1">
    <source>
        <dbReference type="EMBL" id="ABD80055.1"/>
    </source>
</evidence>
<proteinExistence type="predicted"/>
<dbReference type="SUPFAM" id="SSF53850">
    <property type="entry name" value="Periplasmic binding protein-like II"/>
    <property type="match status" value="1"/>
</dbReference>
<evidence type="ECO:0000313" key="2">
    <source>
        <dbReference type="Proteomes" id="UP000001947"/>
    </source>
</evidence>
<dbReference type="KEGG" id="sde:Sde_0793"/>